<evidence type="ECO:0000256" key="1">
    <source>
        <dbReference type="ARBA" id="ARBA00004141"/>
    </source>
</evidence>
<protein>
    <recommendedName>
        <fullName evidence="7">TLC domain-containing protein</fullName>
    </recommendedName>
</protein>
<accession>A0A7S3VBU2</accession>
<feature type="transmembrane region" description="Helical" evidence="6">
    <location>
        <begin position="12"/>
        <end position="29"/>
    </location>
</feature>
<dbReference type="InterPro" id="IPR016439">
    <property type="entry name" value="Lag1/Lac1-like"/>
</dbReference>
<dbReference type="AlphaFoldDB" id="A0A7S3VBU2"/>
<keyword evidence="4 5" id="KW-0472">Membrane</keyword>
<evidence type="ECO:0000256" key="4">
    <source>
        <dbReference type="ARBA" id="ARBA00023136"/>
    </source>
</evidence>
<feature type="domain" description="TLC" evidence="7">
    <location>
        <begin position="149"/>
        <end position="388"/>
    </location>
</feature>
<dbReference type="PANTHER" id="PTHR12560:SF0">
    <property type="entry name" value="LD18904P"/>
    <property type="match status" value="1"/>
</dbReference>
<dbReference type="PANTHER" id="PTHR12560">
    <property type="entry name" value="LONGEVITY ASSURANCE FACTOR 1 LAG1"/>
    <property type="match status" value="1"/>
</dbReference>
<dbReference type="Pfam" id="PF03798">
    <property type="entry name" value="TRAM_LAG1_CLN8"/>
    <property type="match status" value="1"/>
</dbReference>
<dbReference type="SMART" id="SM00724">
    <property type="entry name" value="TLC"/>
    <property type="match status" value="1"/>
</dbReference>
<keyword evidence="2 5" id="KW-0812">Transmembrane</keyword>
<evidence type="ECO:0000313" key="8">
    <source>
        <dbReference type="EMBL" id="CAE0469487.1"/>
    </source>
</evidence>
<sequence>MVLIENCPPGPLLFVINVINTICVAFNLPNWRDFLPWGLGDAEKNGLLSHLLPDSISESLPKMPSYVDFLAEHSYVRSFSSYYQFAFKTPSTSLGVLTTPDAMVVLLVLVLILREIKRFVLPKFSAVGRHLANISHGSEWVKSNELKVTKFGEYLYRLLFHSSVSISGIYYFCDKPWWDPARGGVANMFIDFPNQPIEVDMTWYYLIQGAYNIDAMMHLFELSFVATWRKPIAESGRIQTPLNIKWSPTCRGDFQEMAIHHIITNILVICSSHMRLTIIGSMVFMVHDVSDVPVDLSKLANFMKWKTSTTVCFVLMVIVWLVTRLGILPFYILRGIVQNAHIVYTEGVIDERFARMYTGLFVSLLVAIITLHLVWFLMFIKMGYYLVNKGEAHDLSEHKKGEKTIAPIKKNQQ</sequence>
<evidence type="ECO:0000256" key="2">
    <source>
        <dbReference type="ARBA" id="ARBA00022692"/>
    </source>
</evidence>
<evidence type="ECO:0000256" key="6">
    <source>
        <dbReference type="SAM" id="Phobius"/>
    </source>
</evidence>
<feature type="transmembrane region" description="Helical" evidence="6">
    <location>
        <begin position="353"/>
        <end position="380"/>
    </location>
</feature>
<organism evidence="8">
    <name type="scientific">Chaetoceros debilis</name>
    <dbReference type="NCBI Taxonomy" id="122233"/>
    <lineage>
        <taxon>Eukaryota</taxon>
        <taxon>Sar</taxon>
        <taxon>Stramenopiles</taxon>
        <taxon>Ochrophyta</taxon>
        <taxon>Bacillariophyta</taxon>
        <taxon>Coscinodiscophyceae</taxon>
        <taxon>Chaetocerotophycidae</taxon>
        <taxon>Chaetocerotales</taxon>
        <taxon>Chaetocerotaceae</taxon>
        <taxon>Chaetoceros</taxon>
    </lineage>
</organism>
<keyword evidence="3 6" id="KW-1133">Transmembrane helix</keyword>
<dbReference type="GO" id="GO:0005783">
    <property type="term" value="C:endoplasmic reticulum"/>
    <property type="evidence" value="ECO:0007669"/>
    <property type="project" value="TreeGrafter"/>
</dbReference>
<name>A0A7S3VBU2_9STRA</name>
<proteinExistence type="predicted"/>
<dbReference type="PROSITE" id="PS50922">
    <property type="entry name" value="TLC"/>
    <property type="match status" value="1"/>
</dbReference>
<evidence type="ECO:0000259" key="7">
    <source>
        <dbReference type="PROSITE" id="PS50922"/>
    </source>
</evidence>
<evidence type="ECO:0000256" key="3">
    <source>
        <dbReference type="ARBA" id="ARBA00022989"/>
    </source>
</evidence>
<feature type="transmembrane region" description="Helical" evidence="6">
    <location>
        <begin position="311"/>
        <end position="333"/>
    </location>
</feature>
<reference evidence="8" key="1">
    <citation type="submission" date="2021-01" db="EMBL/GenBank/DDBJ databases">
        <authorList>
            <person name="Corre E."/>
            <person name="Pelletier E."/>
            <person name="Niang G."/>
            <person name="Scheremetjew M."/>
            <person name="Finn R."/>
            <person name="Kale V."/>
            <person name="Holt S."/>
            <person name="Cochrane G."/>
            <person name="Meng A."/>
            <person name="Brown T."/>
            <person name="Cohen L."/>
        </authorList>
    </citation>
    <scope>NUCLEOTIDE SEQUENCE</scope>
    <source>
        <strain evidence="8">MM31A-1</strain>
    </source>
</reference>
<dbReference type="EMBL" id="HBIO01018659">
    <property type="protein sequence ID" value="CAE0469487.1"/>
    <property type="molecule type" value="Transcribed_RNA"/>
</dbReference>
<feature type="transmembrane region" description="Helical" evidence="6">
    <location>
        <begin position="94"/>
        <end position="113"/>
    </location>
</feature>
<dbReference type="GO" id="GO:0016020">
    <property type="term" value="C:membrane"/>
    <property type="evidence" value="ECO:0007669"/>
    <property type="project" value="UniProtKB-SubCell"/>
</dbReference>
<dbReference type="GO" id="GO:0046513">
    <property type="term" value="P:ceramide biosynthetic process"/>
    <property type="evidence" value="ECO:0007669"/>
    <property type="project" value="InterPro"/>
</dbReference>
<evidence type="ECO:0000256" key="5">
    <source>
        <dbReference type="PROSITE-ProRule" id="PRU00205"/>
    </source>
</evidence>
<comment type="subcellular location">
    <subcellularLocation>
        <location evidence="1">Membrane</location>
        <topology evidence="1">Multi-pass membrane protein</topology>
    </subcellularLocation>
</comment>
<dbReference type="GO" id="GO:0050291">
    <property type="term" value="F:sphingosine N-acyltransferase activity"/>
    <property type="evidence" value="ECO:0007669"/>
    <property type="project" value="InterPro"/>
</dbReference>
<dbReference type="InterPro" id="IPR006634">
    <property type="entry name" value="TLC-dom"/>
</dbReference>
<gene>
    <name evidence="8" type="ORF">CDEB00056_LOCUS14340</name>
</gene>